<evidence type="ECO:0000256" key="1">
    <source>
        <dbReference type="ARBA" id="ARBA00006484"/>
    </source>
</evidence>
<dbReference type="HOGENOM" id="CLU_010194_1_0_7"/>
<comment type="caution">
    <text evidence="3">The sequence shown here is derived from an EMBL/GenBank/DDBJ whole genome shotgun (WGS) entry which is preliminary data.</text>
</comment>
<dbReference type="FunFam" id="3.40.50.720:FF:000084">
    <property type="entry name" value="Short-chain dehydrogenase reductase"/>
    <property type="match status" value="1"/>
</dbReference>
<evidence type="ECO:0008006" key="5">
    <source>
        <dbReference type="Google" id="ProtNLM"/>
    </source>
</evidence>
<protein>
    <recommendedName>
        <fullName evidence="5">Short-chain dehydrogenase</fullName>
    </recommendedName>
</protein>
<dbReference type="Pfam" id="PF13561">
    <property type="entry name" value="adh_short_C2"/>
    <property type="match status" value="1"/>
</dbReference>
<dbReference type="SUPFAM" id="SSF51735">
    <property type="entry name" value="NAD(P)-binding Rossmann-fold domains"/>
    <property type="match status" value="1"/>
</dbReference>
<sequence length="264" mass="27610">MTFVGKVAVVTGAASGIGRATALGLGQQGARVALFDLNVEGLTETAAQLQQVGAESQSYGLDITKQEQVNQTVDQVVQRWGALHIMVNAAGINQAGPTSYGPGIEVSEADWDRMMDVNLMGTVHCARAAAQHMRPLRRGRIVNVASVAGAVPRMNMASYCVSKAAVRMFTKCLALELAAFSITVNAVAPGPTQTPMLGSAAGDTDPQALERMIAGNPDIYRLGVPLGKLGQPEDVASAIQYLASDEAHHLTGVILNVDGMAQLT</sequence>
<dbReference type="PANTHER" id="PTHR42760:SF115">
    <property type="entry name" value="3-OXOACYL-[ACYL-CARRIER-PROTEIN] REDUCTASE FABG"/>
    <property type="match status" value="1"/>
</dbReference>
<keyword evidence="2" id="KW-0560">Oxidoreductase</keyword>
<proteinExistence type="inferred from homology"/>
<accession>W4LUQ7</accession>
<organism evidence="3 4">
    <name type="scientific">Entotheonella factor</name>
    <dbReference type="NCBI Taxonomy" id="1429438"/>
    <lineage>
        <taxon>Bacteria</taxon>
        <taxon>Pseudomonadati</taxon>
        <taxon>Nitrospinota/Tectimicrobiota group</taxon>
        <taxon>Candidatus Tectimicrobiota</taxon>
        <taxon>Candidatus Entotheonellia</taxon>
        <taxon>Candidatus Entotheonellales</taxon>
        <taxon>Candidatus Entotheonellaceae</taxon>
        <taxon>Candidatus Entotheonella</taxon>
    </lineage>
</organism>
<dbReference type="GO" id="GO:0016616">
    <property type="term" value="F:oxidoreductase activity, acting on the CH-OH group of donors, NAD or NADP as acceptor"/>
    <property type="evidence" value="ECO:0007669"/>
    <property type="project" value="TreeGrafter"/>
</dbReference>
<comment type="similarity">
    <text evidence="1">Belongs to the short-chain dehydrogenases/reductases (SDR) family.</text>
</comment>
<evidence type="ECO:0000313" key="3">
    <source>
        <dbReference type="EMBL" id="ETX01615.1"/>
    </source>
</evidence>
<dbReference type="InterPro" id="IPR002347">
    <property type="entry name" value="SDR_fam"/>
</dbReference>
<keyword evidence="4" id="KW-1185">Reference proteome</keyword>
<gene>
    <name evidence="3" type="ORF">ETSY1_06745</name>
</gene>
<dbReference type="PRINTS" id="PR00080">
    <property type="entry name" value="SDRFAMILY"/>
</dbReference>
<dbReference type="PANTHER" id="PTHR42760">
    <property type="entry name" value="SHORT-CHAIN DEHYDROGENASES/REDUCTASES FAMILY MEMBER"/>
    <property type="match status" value="1"/>
</dbReference>
<reference evidence="3 4" key="1">
    <citation type="journal article" date="2014" name="Nature">
        <title>An environmental bacterial taxon with a large and distinct metabolic repertoire.</title>
        <authorList>
            <person name="Wilson M.C."/>
            <person name="Mori T."/>
            <person name="Ruckert C."/>
            <person name="Uria A.R."/>
            <person name="Helf M.J."/>
            <person name="Takada K."/>
            <person name="Gernert C."/>
            <person name="Steffens U.A."/>
            <person name="Heycke N."/>
            <person name="Schmitt S."/>
            <person name="Rinke C."/>
            <person name="Helfrich E.J."/>
            <person name="Brachmann A.O."/>
            <person name="Gurgui C."/>
            <person name="Wakimoto T."/>
            <person name="Kracht M."/>
            <person name="Crusemann M."/>
            <person name="Hentschel U."/>
            <person name="Abe I."/>
            <person name="Matsunaga S."/>
            <person name="Kalinowski J."/>
            <person name="Takeyama H."/>
            <person name="Piel J."/>
        </authorList>
    </citation>
    <scope>NUCLEOTIDE SEQUENCE [LARGE SCALE GENOMIC DNA]</scope>
    <source>
        <strain evidence="4">TSY1</strain>
    </source>
</reference>
<dbReference type="CDD" id="cd05233">
    <property type="entry name" value="SDR_c"/>
    <property type="match status" value="1"/>
</dbReference>
<dbReference type="InterPro" id="IPR036291">
    <property type="entry name" value="NAD(P)-bd_dom_sf"/>
</dbReference>
<dbReference type="AlphaFoldDB" id="W4LUQ7"/>
<dbReference type="PROSITE" id="PS00061">
    <property type="entry name" value="ADH_SHORT"/>
    <property type="match status" value="1"/>
</dbReference>
<dbReference type="NCBIfam" id="NF005559">
    <property type="entry name" value="PRK07231.1"/>
    <property type="match status" value="1"/>
</dbReference>
<dbReference type="EMBL" id="AZHW01000214">
    <property type="protein sequence ID" value="ETX01615.1"/>
    <property type="molecule type" value="Genomic_DNA"/>
</dbReference>
<dbReference type="PRINTS" id="PR00081">
    <property type="entry name" value="GDHRDH"/>
</dbReference>
<dbReference type="Gene3D" id="3.40.50.720">
    <property type="entry name" value="NAD(P)-binding Rossmann-like Domain"/>
    <property type="match status" value="1"/>
</dbReference>
<name>W4LUQ7_ENTF1</name>
<evidence type="ECO:0000256" key="2">
    <source>
        <dbReference type="ARBA" id="ARBA00023002"/>
    </source>
</evidence>
<evidence type="ECO:0000313" key="4">
    <source>
        <dbReference type="Proteomes" id="UP000019141"/>
    </source>
</evidence>
<dbReference type="Proteomes" id="UP000019141">
    <property type="component" value="Unassembled WGS sequence"/>
</dbReference>
<dbReference type="InterPro" id="IPR020904">
    <property type="entry name" value="Sc_DH/Rdtase_CS"/>
</dbReference>